<gene>
    <name evidence="1" type="ORF">AWJ14_14885</name>
</gene>
<dbReference type="NCBIfam" id="TIGR01563">
    <property type="entry name" value="gp16_SPP1"/>
    <property type="match status" value="1"/>
</dbReference>
<evidence type="ECO:0000313" key="2">
    <source>
        <dbReference type="Proteomes" id="UP000094795"/>
    </source>
</evidence>
<dbReference type="RefSeq" id="WP_066183866.1">
    <property type="nucleotide sequence ID" value="NZ_LQZT01000049.1"/>
</dbReference>
<accession>A0A1C1YQW0</accession>
<dbReference type="InterPro" id="IPR008767">
    <property type="entry name" value="Phage_SPP1_head-tail_adaptor"/>
</dbReference>
<evidence type="ECO:0008006" key="3">
    <source>
        <dbReference type="Google" id="ProtNLM"/>
    </source>
</evidence>
<sequence>MGALFLDPGRLDARLALEAPPVTADGQGGVEGGWTAVAVLWGRIEPLSARAEEIGGAAVAVISHRVTIRHRSGVTHGMRFVHRGRRLLIRALSDPDESRRYLICDCEEVIP</sequence>
<name>A0A1C1YQW0_9HYPH</name>
<protein>
    <recommendedName>
        <fullName evidence="3">Head-tail adaptor protein</fullName>
    </recommendedName>
</protein>
<dbReference type="InterPro" id="IPR038666">
    <property type="entry name" value="SSP1_head-tail_sf"/>
</dbReference>
<dbReference type="Gene3D" id="2.40.10.270">
    <property type="entry name" value="Bacteriophage SPP1 head-tail adaptor protein"/>
    <property type="match status" value="1"/>
</dbReference>
<reference evidence="1 2" key="1">
    <citation type="submission" date="2015-12" db="EMBL/GenBank/DDBJ databases">
        <authorList>
            <person name="Shamseldin A."/>
            <person name="Moawad H."/>
            <person name="Abd El-Rahim W.M."/>
            <person name="Sadowsky M.J."/>
        </authorList>
    </citation>
    <scope>NUCLEOTIDE SEQUENCE [LARGE SCALE GENOMIC DNA]</scope>
    <source>
        <strain evidence="1 2">JC234</strain>
    </source>
</reference>
<dbReference type="AlphaFoldDB" id="A0A1C1YQW0"/>
<dbReference type="Pfam" id="PF05521">
    <property type="entry name" value="Phage_HCP"/>
    <property type="match status" value="1"/>
</dbReference>
<proteinExistence type="predicted"/>
<dbReference type="OrthoDB" id="7570189at2"/>
<evidence type="ECO:0000313" key="1">
    <source>
        <dbReference type="EMBL" id="OCW55767.1"/>
    </source>
</evidence>
<keyword evidence="2" id="KW-1185">Reference proteome</keyword>
<dbReference type="EMBL" id="LQZT01000049">
    <property type="protein sequence ID" value="OCW55767.1"/>
    <property type="molecule type" value="Genomic_DNA"/>
</dbReference>
<dbReference type="STRING" id="1480615.AWJ14_14885"/>
<comment type="caution">
    <text evidence="1">The sequence shown here is derived from an EMBL/GenBank/DDBJ whole genome shotgun (WGS) entry which is preliminary data.</text>
</comment>
<dbReference type="Proteomes" id="UP000094795">
    <property type="component" value="Unassembled WGS sequence"/>
</dbReference>
<organism evidence="1 2">
    <name type="scientific">Hoeflea olei</name>
    <dbReference type="NCBI Taxonomy" id="1480615"/>
    <lineage>
        <taxon>Bacteria</taxon>
        <taxon>Pseudomonadati</taxon>
        <taxon>Pseudomonadota</taxon>
        <taxon>Alphaproteobacteria</taxon>
        <taxon>Hyphomicrobiales</taxon>
        <taxon>Rhizobiaceae</taxon>
        <taxon>Hoeflea</taxon>
    </lineage>
</organism>